<dbReference type="SUPFAM" id="SSF53067">
    <property type="entry name" value="Actin-like ATPase domain"/>
    <property type="match status" value="1"/>
</dbReference>
<dbReference type="EMBL" id="CP104064">
    <property type="protein sequence ID" value="WAH36061.1"/>
    <property type="molecule type" value="Genomic_DNA"/>
</dbReference>
<reference evidence="6" key="1">
    <citation type="submission" date="2022-08" db="EMBL/GenBank/DDBJ databases">
        <title>Alicyclobacillus dauci DSM2870, complete genome.</title>
        <authorList>
            <person name="Wang Q."/>
            <person name="Cai R."/>
            <person name="Wang Z."/>
        </authorList>
    </citation>
    <scope>NUCLEOTIDE SEQUENCE</scope>
    <source>
        <strain evidence="6">DSM 28700</strain>
    </source>
</reference>
<comment type="function">
    <text evidence="1">Transcriptional repressor of xylose-utilizing enzymes.</text>
</comment>
<feature type="domain" description="HTH marR-type" evidence="5">
    <location>
        <begin position="14"/>
        <end position="56"/>
    </location>
</feature>
<dbReference type="RefSeq" id="WP_268043363.1">
    <property type="nucleotide sequence ID" value="NZ_CP104064.1"/>
</dbReference>
<dbReference type="Pfam" id="PF12802">
    <property type="entry name" value="MarR_2"/>
    <property type="match status" value="1"/>
</dbReference>
<evidence type="ECO:0000313" key="7">
    <source>
        <dbReference type="Proteomes" id="UP001164803"/>
    </source>
</evidence>
<evidence type="ECO:0000256" key="4">
    <source>
        <dbReference type="ARBA" id="ARBA00023125"/>
    </source>
</evidence>
<dbReference type="CDD" id="cd00090">
    <property type="entry name" value="HTH_ARSR"/>
    <property type="match status" value="1"/>
</dbReference>
<comment type="similarity">
    <text evidence="2">Belongs to the ROK (NagC/XylR) family.</text>
</comment>
<keyword evidence="7" id="KW-1185">Reference proteome</keyword>
<keyword evidence="3" id="KW-0119">Carbohydrate metabolism</keyword>
<evidence type="ECO:0000259" key="5">
    <source>
        <dbReference type="Pfam" id="PF12802"/>
    </source>
</evidence>
<protein>
    <submittedName>
        <fullName evidence="6">ROK family transcriptional regulator</fullName>
    </submittedName>
</protein>
<keyword evidence="4" id="KW-0238">DNA-binding</keyword>
<dbReference type="PANTHER" id="PTHR18964">
    <property type="entry name" value="ROK (REPRESSOR, ORF, KINASE) FAMILY"/>
    <property type="match status" value="1"/>
</dbReference>
<dbReference type="Gene3D" id="1.10.10.10">
    <property type="entry name" value="Winged helix-like DNA-binding domain superfamily/Winged helix DNA-binding domain"/>
    <property type="match status" value="1"/>
</dbReference>
<dbReference type="PANTHER" id="PTHR18964:SF149">
    <property type="entry name" value="BIFUNCTIONAL UDP-N-ACETYLGLUCOSAMINE 2-EPIMERASE_N-ACETYLMANNOSAMINE KINASE"/>
    <property type="match status" value="1"/>
</dbReference>
<dbReference type="InterPro" id="IPR000600">
    <property type="entry name" value="ROK"/>
</dbReference>
<evidence type="ECO:0000256" key="3">
    <source>
        <dbReference type="ARBA" id="ARBA00022629"/>
    </source>
</evidence>
<dbReference type="InterPro" id="IPR000835">
    <property type="entry name" value="HTH_MarR-typ"/>
</dbReference>
<dbReference type="InterPro" id="IPR011991">
    <property type="entry name" value="ArsR-like_HTH"/>
</dbReference>
<dbReference type="InterPro" id="IPR036390">
    <property type="entry name" value="WH_DNA-bd_sf"/>
</dbReference>
<gene>
    <name evidence="6" type="ORF">NZD86_17655</name>
</gene>
<dbReference type="SUPFAM" id="SSF46785">
    <property type="entry name" value="Winged helix' DNA-binding domain"/>
    <property type="match status" value="1"/>
</dbReference>
<proteinExistence type="inferred from homology"/>
<dbReference type="InterPro" id="IPR036388">
    <property type="entry name" value="WH-like_DNA-bd_sf"/>
</dbReference>
<organism evidence="6 7">
    <name type="scientific">Alicyclobacillus dauci</name>
    <dbReference type="NCBI Taxonomy" id="1475485"/>
    <lineage>
        <taxon>Bacteria</taxon>
        <taxon>Bacillati</taxon>
        <taxon>Bacillota</taxon>
        <taxon>Bacilli</taxon>
        <taxon>Bacillales</taxon>
        <taxon>Alicyclobacillaceae</taxon>
        <taxon>Alicyclobacillus</taxon>
    </lineage>
</organism>
<dbReference type="Gene3D" id="3.30.420.40">
    <property type="match status" value="2"/>
</dbReference>
<evidence type="ECO:0000256" key="1">
    <source>
        <dbReference type="ARBA" id="ARBA00002486"/>
    </source>
</evidence>
<keyword evidence="3" id="KW-0859">Xylose metabolism</keyword>
<dbReference type="Pfam" id="PF00480">
    <property type="entry name" value="ROK"/>
    <property type="match status" value="1"/>
</dbReference>
<accession>A0ABY6YZQ5</accession>
<sequence length="395" mass="41504">MRTGTIVRNANRTSVLELIRMEEPISRAGIAKELKMSRSAVSEIVDLLVSEGLVREVGTGNSTQRGGRPSVQLRFVPTARYSFGIDIGGTKTIFLLADLSGHVVASRKMSSHAEGVDSLEHIRSEAERFLSSLDIAREKIVGTGVGAPGVTNYESGVVVAAPGLGWNHVNVKEAFERTLPGPVFVDNDVNMAVIGETWKGRGANYRNVVLVTVGTGIGAGIMMNGTVHRGAQGYAGEIGYFVVDPLAEGKNELESFGALDRLASGSGIESQAAAMLADYPDSLLHGQDITSEQVFAAASKADPLATRVVKTVENYVAYALMNIVALLNPDVVILGGGVAQSGEAFLSAIQSRVRDLMPIPVTVVGAALGENAGALGAAATVLLETNHLKLNSRQV</sequence>
<name>A0ABY6YZQ5_9BACL</name>
<evidence type="ECO:0000256" key="2">
    <source>
        <dbReference type="ARBA" id="ARBA00006479"/>
    </source>
</evidence>
<evidence type="ECO:0000313" key="6">
    <source>
        <dbReference type="EMBL" id="WAH36061.1"/>
    </source>
</evidence>
<dbReference type="Proteomes" id="UP001164803">
    <property type="component" value="Chromosome"/>
</dbReference>
<dbReference type="InterPro" id="IPR043129">
    <property type="entry name" value="ATPase_NBD"/>
</dbReference>